<accession>A0A6G0Y110</accession>
<gene>
    <name evidence="1" type="ORF">FWK35_00029128</name>
</gene>
<dbReference type="EMBL" id="VUJU01006892">
    <property type="protein sequence ID" value="KAF0747298.1"/>
    <property type="molecule type" value="Genomic_DNA"/>
</dbReference>
<protein>
    <submittedName>
        <fullName evidence="1">Uncharacterized protein</fullName>
    </submittedName>
</protein>
<evidence type="ECO:0000313" key="1">
    <source>
        <dbReference type="EMBL" id="KAF0747298.1"/>
    </source>
</evidence>
<dbReference type="AlphaFoldDB" id="A0A6G0Y110"/>
<sequence length="80" mass="9110">MILLKYKTASPPLLNADNSLAVSDVEKAEVFQAHHLSKTFYPHEDISYIPQHIIDVGNYLHSTFPIARPENTLHPMKLKI</sequence>
<comment type="caution">
    <text evidence="1">The sequence shown here is derived from an EMBL/GenBank/DDBJ whole genome shotgun (WGS) entry which is preliminary data.</text>
</comment>
<organism evidence="1 2">
    <name type="scientific">Aphis craccivora</name>
    <name type="common">Cowpea aphid</name>
    <dbReference type="NCBI Taxonomy" id="307492"/>
    <lineage>
        <taxon>Eukaryota</taxon>
        <taxon>Metazoa</taxon>
        <taxon>Ecdysozoa</taxon>
        <taxon>Arthropoda</taxon>
        <taxon>Hexapoda</taxon>
        <taxon>Insecta</taxon>
        <taxon>Pterygota</taxon>
        <taxon>Neoptera</taxon>
        <taxon>Paraneoptera</taxon>
        <taxon>Hemiptera</taxon>
        <taxon>Sternorrhyncha</taxon>
        <taxon>Aphidomorpha</taxon>
        <taxon>Aphidoidea</taxon>
        <taxon>Aphididae</taxon>
        <taxon>Aphidini</taxon>
        <taxon>Aphis</taxon>
        <taxon>Aphis</taxon>
    </lineage>
</organism>
<name>A0A6G0Y110_APHCR</name>
<dbReference type="Proteomes" id="UP000478052">
    <property type="component" value="Unassembled WGS sequence"/>
</dbReference>
<evidence type="ECO:0000313" key="2">
    <source>
        <dbReference type="Proteomes" id="UP000478052"/>
    </source>
</evidence>
<keyword evidence="2" id="KW-1185">Reference proteome</keyword>
<reference evidence="1 2" key="1">
    <citation type="submission" date="2019-08" db="EMBL/GenBank/DDBJ databases">
        <title>Whole genome of Aphis craccivora.</title>
        <authorList>
            <person name="Voronova N.V."/>
            <person name="Shulinski R.S."/>
            <person name="Bandarenka Y.V."/>
            <person name="Zhorov D.G."/>
            <person name="Warner D."/>
        </authorList>
    </citation>
    <scope>NUCLEOTIDE SEQUENCE [LARGE SCALE GENOMIC DNA]</scope>
    <source>
        <strain evidence="1">180601</strain>
        <tissue evidence="1">Whole Body</tissue>
    </source>
</reference>
<proteinExistence type="predicted"/>